<evidence type="ECO:0000256" key="2">
    <source>
        <dbReference type="RuleBase" id="RU003452"/>
    </source>
</evidence>
<proteinExistence type="inferred from homology"/>
<dbReference type="AlphaFoldDB" id="A0A5C6GNH1"/>
<evidence type="ECO:0000256" key="1">
    <source>
        <dbReference type="ARBA" id="ARBA00006547"/>
    </source>
</evidence>
<dbReference type="SUPFAM" id="SSF54001">
    <property type="entry name" value="Cysteine proteinases"/>
    <property type="match status" value="1"/>
</dbReference>
<protein>
    <submittedName>
        <fullName evidence="3">N-terminal acetyltransferase</fullName>
    </submittedName>
</protein>
<organism evidence="3 4">
    <name type="scientific">Metarhizium rileyi (strain RCEF 4871)</name>
    <name type="common">Nomuraea rileyi</name>
    <dbReference type="NCBI Taxonomy" id="1649241"/>
    <lineage>
        <taxon>Eukaryota</taxon>
        <taxon>Fungi</taxon>
        <taxon>Dikarya</taxon>
        <taxon>Ascomycota</taxon>
        <taxon>Pezizomycotina</taxon>
        <taxon>Sordariomycetes</taxon>
        <taxon>Hypocreomycetidae</taxon>
        <taxon>Hypocreales</taxon>
        <taxon>Clavicipitaceae</taxon>
        <taxon>Metarhizium</taxon>
    </lineage>
</organism>
<name>A0A5C6GNH1_METRR</name>
<dbReference type="InterPro" id="IPR001447">
    <property type="entry name" value="Arylamine_N-AcTrfase"/>
</dbReference>
<evidence type="ECO:0000313" key="3">
    <source>
        <dbReference type="EMBL" id="TWU78467.1"/>
    </source>
</evidence>
<dbReference type="Pfam" id="PF00797">
    <property type="entry name" value="Acetyltransf_2"/>
    <property type="match status" value="1"/>
</dbReference>
<comment type="similarity">
    <text evidence="1 2">Belongs to the arylamine N-acetyltransferase family.</text>
</comment>
<dbReference type="PANTHER" id="PTHR11786">
    <property type="entry name" value="N-HYDROXYARYLAMINE O-ACETYLTRANSFERASE"/>
    <property type="match status" value="1"/>
</dbReference>
<evidence type="ECO:0000313" key="4">
    <source>
        <dbReference type="Proteomes" id="UP000317257"/>
    </source>
</evidence>
<comment type="caution">
    <text evidence="3">The sequence shown here is derived from an EMBL/GenBank/DDBJ whole genome shotgun (WGS) entry which is preliminary data.</text>
</comment>
<dbReference type="PANTHER" id="PTHR11786:SF0">
    <property type="entry name" value="ARYLAMINE N-ACETYLTRANSFERASE 4-RELATED"/>
    <property type="match status" value="1"/>
</dbReference>
<dbReference type="GO" id="GO:0016407">
    <property type="term" value="F:acetyltransferase activity"/>
    <property type="evidence" value="ECO:0007669"/>
    <property type="project" value="InterPro"/>
</dbReference>
<keyword evidence="2 3" id="KW-0808">Transferase</keyword>
<accession>A0A5C6GNH1</accession>
<dbReference type="InterPro" id="IPR038765">
    <property type="entry name" value="Papain-like_cys_pep_sf"/>
</dbReference>
<dbReference type="Proteomes" id="UP000317257">
    <property type="component" value="Unassembled WGS sequence"/>
</dbReference>
<keyword evidence="2" id="KW-0012">Acyltransferase</keyword>
<dbReference type="PRINTS" id="PR01543">
    <property type="entry name" value="ANATRNSFRASE"/>
</dbReference>
<dbReference type="EMBL" id="SBHS01000002">
    <property type="protein sequence ID" value="TWU78467.1"/>
    <property type="molecule type" value="Genomic_DNA"/>
</dbReference>
<sequence>MNMAYTPDQLDRYLHRINYPRSKHPRDALQRLTQLVAHQVASVPFESFALHYSQHKTLSLDPEALFEKIVVLGKGGYCMELNAFFAGMMRALGYQVLNAGGRVKTPAGGYTGWQVAPSSHMVNIVTVDNTRYNVDVGFGSHEPMRPIPLLHNYTFTQIAPRQGKLEYRSIAQHTDPSQRAWVYSTREHPSAPWQERNMFVETEFFAADYEAMNLSTMSAGTSFFVQNVVGMRAILDDAAEVAGVYTLLGNRVKRQMRDQDAELVAELETEHDRVRAMEDYFGVRLSALERRGIRGLPTELKGSKAE</sequence>
<reference evidence="4" key="1">
    <citation type="submission" date="2018-12" db="EMBL/GenBank/DDBJ databases">
        <title>The complete genome of Metarhizium rileyi, a key fungal pathogen of Lepidoptera.</title>
        <authorList>
            <person name="Binneck E."/>
            <person name="Lastra C.C.L."/>
            <person name="Sosa-Gomez D.R."/>
        </authorList>
    </citation>
    <scope>NUCLEOTIDE SEQUENCE [LARGE SCALE GENOMIC DNA]</scope>
    <source>
        <strain evidence="4">Cep018-CH2</strain>
    </source>
</reference>
<dbReference type="Gene3D" id="3.30.2140.20">
    <property type="match status" value="1"/>
</dbReference>
<dbReference type="InterPro" id="IPR053710">
    <property type="entry name" value="Arylamine_NAT_domain_sf"/>
</dbReference>
<gene>
    <name evidence="3" type="primary">NAT1</name>
    <name evidence="3" type="ORF">ED733_008926</name>
</gene>